<dbReference type="Proteomes" id="UP000292082">
    <property type="component" value="Unassembled WGS sequence"/>
</dbReference>
<proteinExistence type="predicted"/>
<dbReference type="EMBL" id="ML145093">
    <property type="protein sequence ID" value="TBU62531.1"/>
    <property type="molecule type" value="Genomic_DNA"/>
</dbReference>
<accession>A0A4Q9Q6E7</accession>
<sequence>MSSTSFMIASFGAPGSHSWSLSASPGNMRFFLSSSSSPGPSTAPFSFPVDFFLCFGWRVRMRRSTFSTNDSGKLAPTSRLVSCR</sequence>
<name>A0A4Q9Q6E7_9APHY</name>
<evidence type="ECO:0000313" key="1">
    <source>
        <dbReference type="EMBL" id="TBU62531.1"/>
    </source>
</evidence>
<evidence type="ECO:0000313" key="2">
    <source>
        <dbReference type="Proteomes" id="UP000292082"/>
    </source>
</evidence>
<organism evidence="1 2">
    <name type="scientific">Dichomitus squalens</name>
    <dbReference type="NCBI Taxonomy" id="114155"/>
    <lineage>
        <taxon>Eukaryota</taxon>
        <taxon>Fungi</taxon>
        <taxon>Dikarya</taxon>
        <taxon>Basidiomycota</taxon>
        <taxon>Agaricomycotina</taxon>
        <taxon>Agaricomycetes</taxon>
        <taxon>Polyporales</taxon>
        <taxon>Polyporaceae</taxon>
        <taxon>Dichomitus</taxon>
    </lineage>
</organism>
<dbReference type="AlphaFoldDB" id="A0A4Q9Q6E7"/>
<keyword evidence="2" id="KW-1185">Reference proteome</keyword>
<reference evidence="1 2" key="1">
    <citation type="submission" date="2019-01" db="EMBL/GenBank/DDBJ databases">
        <title>Draft genome sequences of three monokaryotic isolates of the white-rot basidiomycete fungus Dichomitus squalens.</title>
        <authorList>
            <consortium name="DOE Joint Genome Institute"/>
            <person name="Lopez S.C."/>
            <person name="Andreopoulos B."/>
            <person name="Pangilinan J."/>
            <person name="Lipzen A."/>
            <person name="Riley R."/>
            <person name="Ahrendt S."/>
            <person name="Ng V."/>
            <person name="Barry K."/>
            <person name="Daum C."/>
            <person name="Grigoriev I.V."/>
            <person name="Hilden K.S."/>
            <person name="Makela M.R."/>
            <person name="de Vries R.P."/>
        </authorList>
    </citation>
    <scope>NUCLEOTIDE SEQUENCE [LARGE SCALE GENOMIC DNA]</scope>
    <source>
        <strain evidence="1 2">CBS 464.89</strain>
    </source>
</reference>
<gene>
    <name evidence="1" type="ORF">BD310DRAFT_918608</name>
</gene>
<protein>
    <submittedName>
        <fullName evidence="1">Uncharacterized protein</fullName>
    </submittedName>
</protein>